<reference evidence="1 2" key="1">
    <citation type="submission" date="2024-05" db="EMBL/GenBank/DDBJ databases">
        <title>Genome sequencing and assembly of Indian major carp, Cirrhinus mrigala (Hamilton, 1822).</title>
        <authorList>
            <person name="Mohindra V."/>
            <person name="Chowdhury L.M."/>
            <person name="Lal K."/>
            <person name="Jena J.K."/>
        </authorList>
    </citation>
    <scope>NUCLEOTIDE SEQUENCE [LARGE SCALE GENOMIC DNA]</scope>
    <source>
        <strain evidence="1">CM1030</strain>
        <tissue evidence="1">Blood</tissue>
    </source>
</reference>
<dbReference type="AlphaFoldDB" id="A0ABD0MV26"/>
<sequence length="143" mass="16062">MSIHRADYCCAEVLGVDNGISQTEGSSMMYGPELCNVNEEFYTRQDYTPYTTDCDVEHFDPIHYGIDDEWNDGTLFDNDLNDDAEIQFKEKPGDCSLYKNAPVSTAESVLIILAFANRNKITGKALSDLVKLISLHCPVEHQT</sequence>
<proteinExistence type="predicted"/>
<keyword evidence="2" id="KW-1185">Reference proteome</keyword>
<comment type="caution">
    <text evidence="1">The sequence shown here is derived from an EMBL/GenBank/DDBJ whole genome shotgun (WGS) entry which is preliminary data.</text>
</comment>
<dbReference type="EMBL" id="JAMKFB020000145">
    <property type="protein sequence ID" value="KAL0153088.1"/>
    <property type="molecule type" value="Genomic_DNA"/>
</dbReference>
<name>A0ABD0MV26_CIRMR</name>
<evidence type="ECO:0000313" key="1">
    <source>
        <dbReference type="EMBL" id="KAL0153088.1"/>
    </source>
</evidence>
<dbReference type="Proteomes" id="UP001529510">
    <property type="component" value="Unassembled WGS sequence"/>
</dbReference>
<evidence type="ECO:0000313" key="2">
    <source>
        <dbReference type="Proteomes" id="UP001529510"/>
    </source>
</evidence>
<feature type="non-terminal residue" evidence="1">
    <location>
        <position position="143"/>
    </location>
</feature>
<organism evidence="1 2">
    <name type="scientific">Cirrhinus mrigala</name>
    <name type="common">Mrigala</name>
    <dbReference type="NCBI Taxonomy" id="683832"/>
    <lineage>
        <taxon>Eukaryota</taxon>
        <taxon>Metazoa</taxon>
        <taxon>Chordata</taxon>
        <taxon>Craniata</taxon>
        <taxon>Vertebrata</taxon>
        <taxon>Euteleostomi</taxon>
        <taxon>Actinopterygii</taxon>
        <taxon>Neopterygii</taxon>
        <taxon>Teleostei</taxon>
        <taxon>Ostariophysi</taxon>
        <taxon>Cypriniformes</taxon>
        <taxon>Cyprinidae</taxon>
        <taxon>Labeoninae</taxon>
        <taxon>Labeonini</taxon>
        <taxon>Cirrhinus</taxon>
    </lineage>
</organism>
<accession>A0ABD0MV26</accession>
<gene>
    <name evidence="1" type="ORF">M9458_051613</name>
</gene>
<protein>
    <submittedName>
        <fullName evidence="1">Uncharacterized protein</fullName>
    </submittedName>
</protein>